<dbReference type="GO" id="GO:0005886">
    <property type="term" value="C:plasma membrane"/>
    <property type="evidence" value="ECO:0007669"/>
    <property type="project" value="UniProtKB-SubCell"/>
</dbReference>
<comment type="function">
    <text evidence="5">NDH-1 shuttles electrons from NADH, via FMN and iron-sulfur (Fe-S) centers, to quinones in the respiratory chain. The immediate electron acceptor for the enzyme in this species is believed to be a menaquinone. Couples the redox reaction to proton translocation (for every two electrons transferred, four hydrogen ions are translocated across the cytoplasmic membrane), and thus conserves the redox energy in a proton gradient.</text>
</comment>
<comment type="similarity">
    <text evidence="5">Belongs to the complex I subunit 2 family.</text>
</comment>
<evidence type="ECO:0000313" key="8">
    <source>
        <dbReference type="EMBL" id="CAA9371240.1"/>
    </source>
</evidence>
<feature type="transmembrane region" description="Helical" evidence="5">
    <location>
        <begin position="442"/>
        <end position="470"/>
    </location>
</feature>
<feature type="transmembrane region" description="Helical" evidence="5">
    <location>
        <begin position="198"/>
        <end position="222"/>
    </location>
</feature>
<protein>
    <recommendedName>
        <fullName evidence="5">NADH-quinone oxidoreductase subunit N</fullName>
        <ecNumber evidence="5">7.1.1.-</ecNumber>
    </recommendedName>
    <alternativeName>
        <fullName evidence="5">NADH dehydrogenase I subunit N</fullName>
    </alternativeName>
    <alternativeName>
        <fullName evidence="5">NDH-1 subunit N</fullName>
    </alternativeName>
</protein>
<feature type="transmembrane region" description="Helical" evidence="5">
    <location>
        <begin position="373"/>
        <end position="395"/>
    </location>
</feature>
<dbReference type="PANTHER" id="PTHR22773">
    <property type="entry name" value="NADH DEHYDROGENASE"/>
    <property type="match status" value="1"/>
</dbReference>
<sequence>MTEFVKPSVEYAELWPLFLVFGLACLGVVVEAFAPRAARYPAQVLLTLGGLLAALVGVVLVARDITVHAEGAARGIIAMGGTLAVDGPALFIWGLVLALALMGTLLFAERQLDGGVTAFAGQAAAVPGTDAETRALAANREHTEVYPLMLFSVFGMMIFASANDLLTMFVGLEVLSLPLYLLSGLARRRRLLSQEAALKYFLLGAFSSGFFLYGVAMVYGFAGSMQFAEINEAIRNSVGNRVLLVVGIGLLAVGLLFKVGAAPFQAWTPDVYQGAPTPVTAFMSAATKVAAFGAILRIFYVAFGADRWSWQPMLWIIAILSMFVGAALAITQTDMKRLLAYSSVAHTGFILTGVLGVQAAGDLAAGEVTSTQAVLFYLATYGFMTLAAFALVSLVRDAGGEVSTISRWAGLGKESPMVAGAFAFLLLAMAGIPLTSGFVGKLAVFSVALAAGAWPVVVAAVVASIVAAFLYVRVIKVMYFDEPVGDGPTVVYPSVLTATAIAVGVAATLVLGVLPGPLLDLAGVAGGFIR</sequence>
<keyword evidence="5" id="KW-0813">Transport</keyword>
<keyword evidence="4 5" id="KW-0472">Membrane</keyword>
<evidence type="ECO:0000256" key="6">
    <source>
        <dbReference type="RuleBase" id="RU000320"/>
    </source>
</evidence>
<feature type="transmembrane region" description="Helical" evidence="5">
    <location>
        <begin position="416"/>
        <end position="436"/>
    </location>
</feature>
<name>A0A6J4MX33_9ACTN</name>
<dbReference type="NCBIfam" id="NF004441">
    <property type="entry name" value="PRK05777.1-4"/>
    <property type="match status" value="1"/>
</dbReference>
<keyword evidence="5" id="KW-0520">NAD</keyword>
<dbReference type="EMBL" id="CADCUM010000031">
    <property type="protein sequence ID" value="CAA9371240.1"/>
    <property type="molecule type" value="Genomic_DNA"/>
</dbReference>
<reference evidence="8" key="1">
    <citation type="submission" date="2020-02" db="EMBL/GenBank/DDBJ databases">
        <authorList>
            <person name="Meier V. D."/>
        </authorList>
    </citation>
    <scope>NUCLEOTIDE SEQUENCE</scope>
    <source>
        <strain evidence="8">AVDCRST_MAG32</strain>
    </source>
</reference>
<feature type="transmembrane region" description="Helical" evidence="5">
    <location>
        <begin position="490"/>
        <end position="514"/>
    </location>
</feature>
<dbReference type="InterPro" id="IPR001750">
    <property type="entry name" value="ND/Mrp_TM"/>
</dbReference>
<gene>
    <name evidence="5" type="primary">nuoN</name>
    <name evidence="8" type="ORF">AVDCRST_MAG32-592</name>
</gene>
<feature type="domain" description="NADH:quinone oxidoreductase/Mrp antiporter transmembrane" evidence="7">
    <location>
        <begin position="162"/>
        <end position="465"/>
    </location>
</feature>
<dbReference type="GO" id="GO:0050136">
    <property type="term" value="F:NADH dehydrogenase (quinone) (non-electrogenic) activity"/>
    <property type="evidence" value="ECO:0007669"/>
    <property type="project" value="UniProtKB-UniRule"/>
</dbReference>
<comment type="subcellular location">
    <subcellularLocation>
        <location evidence="5">Cell membrane</location>
        <topology evidence="5">Multi-pass membrane protein</topology>
    </subcellularLocation>
    <subcellularLocation>
        <location evidence="1">Endomembrane system</location>
        <topology evidence="1">Multi-pass membrane protein</topology>
    </subcellularLocation>
    <subcellularLocation>
        <location evidence="6">Membrane</location>
        <topology evidence="6">Multi-pass membrane protein</topology>
    </subcellularLocation>
</comment>
<keyword evidence="8" id="KW-0830">Ubiquinone</keyword>
<keyword evidence="8" id="KW-0560">Oxidoreductase</keyword>
<evidence type="ECO:0000259" key="7">
    <source>
        <dbReference type="Pfam" id="PF00361"/>
    </source>
</evidence>
<dbReference type="EC" id="7.1.1.-" evidence="5"/>
<dbReference type="Pfam" id="PF00361">
    <property type="entry name" value="Proton_antipo_M"/>
    <property type="match status" value="1"/>
</dbReference>
<keyword evidence="2 5" id="KW-0812">Transmembrane</keyword>
<feature type="transmembrane region" description="Helical" evidence="5">
    <location>
        <begin position="312"/>
        <end position="331"/>
    </location>
</feature>
<evidence type="ECO:0000256" key="2">
    <source>
        <dbReference type="ARBA" id="ARBA00022692"/>
    </source>
</evidence>
<dbReference type="GO" id="GO:0012505">
    <property type="term" value="C:endomembrane system"/>
    <property type="evidence" value="ECO:0007669"/>
    <property type="project" value="UniProtKB-SubCell"/>
</dbReference>
<dbReference type="HAMAP" id="MF_00445">
    <property type="entry name" value="NDH1_NuoN_1"/>
    <property type="match status" value="1"/>
</dbReference>
<proteinExistence type="inferred from homology"/>
<evidence type="ECO:0000256" key="1">
    <source>
        <dbReference type="ARBA" id="ARBA00004127"/>
    </source>
</evidence>
<feature type="transmembrane region" description="Helical" evidence="5">
    <location>
        <begin position="14"/>
        <end position="33"/>
    </location>
</feature>
<feature type="transmembrane region" description="Helical" evidence="5">
    <location>
        <begin position="90"/>
        <end position="108"/>
    </location>
</feature>
<dbReference type="NCBIfam" id="TIGR01770">
    <property type="entry name" value="NDH_I_N"/>
    <property type="match status" value="1"/>
</dbReference>
<dbReference type="GO" id="GO:0042773">
    <property type="term" value="P:ATP synthesis coupled electron transport"/>
    <property type="evidence" value="ECO:0007669"/>
    <property type="project" value="InterPro"/>
</dbReference>
<keyword evidence="5" id="KW-0874">Quinone</keyword>
<comment type="catalytic activity">
    <reaction evidence="5">
        <text>a quinone + NADH + 5 H(+)(in) = a quinol + NAD(+) + 4 H(+)(out)</text>
        <dbReference type="Rhea" id="RHEA:57888"/>
        <dbReference type="ChEBI" id="CHEBI:15378"/>
        <dbReference type="ChEBI" id="CHEBI:24646"/>
        <dbReference type="ChEBI" id="CHEBI:57540"/>
        <dbReference type="ChEBI" id="CHEBI:57945"/>
        <dbReference type="ChEBI" id="CHEBI:132124"/>
    </reaction>
</comment>
<feature type="transmembrane region" description="Helical" evidence="5">
    <location>
        <begin position="145"/>
        <end position="162"/>
    </location>
</feature>
<dbReference type="AlphaFoldDB" id="A0A6J4MX33"/>
<feature type="transmembrane region" description="Helical" evidence="5">
    <location>
        <begin position="338"/>
        <end position="361"/>
    </location>
</feature>
<evidence type="ECO:0000256" key="5">
    <source>
        <dbReference type="HAMAP-Rule" id="MF_00445"/>
    </source>
</evidence>
<comment type="subunit">
    <text evidence="5">NDH-1 is composed of 14 different subunits. Subunits NuoA, H, J, K, L, M, N constitute the membrane sector of the complex.</text>
</comment>
<keyword evidence="5" id="KW-1003">Cell membrane</keyword>
<evidence type="ECO:0000256" key="4">
    <source>
        <dbReference type="ARBA" id="ARBA00023136"/>
    </source>
</evidence>
<dbReference type="GO" id="GO:0048038">
    <property type="term" value="F:quinone binding"/>
    <property type="evidence" value="ECO:0007669"/>
    <property type="project" value="UniProtKB-KW"/>
</dbReference>
<feature type="transmembrane region" description="Helical" evidence="5">
    <location>
        <begin position="45"/>
        <end position="62"/>
    </location>
</feature>
<dbReference type="InterPro" id="IPR010096">
    <property type="entry name" value="NADH-Q_OxRdtase_suN/2"/>
</dbReference>
<organism evidence="8">
    <name type="scientific">uncultured Nocardioides sp</name>
    <dbReference type="NCBI Taxonomy" id="198441"/>
    <lineage>
        <taxon>Bacteria</taxon>
        <taxon>Bacillati</taxon>
        <taxon>Actinomycetota</taxon>
        <taxon>Actinomycetes</taxon>
        <taxon>Propionibacteriales</taxon>
        <taxon>Nocardioidaceae</taxon>
        <taxon>Nocardioides</taxon>
        <taxon>environmental samples</taxon>
    </lineage>
</organism>
<feature type="transmembrane region" description="Helical" evidence="5">
    <location>
        <begin position="279"/>
        <end position="300"/>
    </location>
</feature>
<evidence type="ECO:0000256" key="3">
    <source>
        <dbReference type="ARBA" id="ARBA00022989"/>
    </source>
</evidence>
<dbReference type="GO" id="GO:0008137">
    <property type="term" value="F:NADH dehydrogenase (ubiquinone) activity"/>
    <property type="evidence" value="ECO:0007669"/>
    <property type="project" value="InterPro"/>
</dbReference>
<keyword evidence="5" id="KW-1278">Translocase</keyword>
<feature type="transmembrane region" description="Helical" evidence="5">
    <location>
        <begin position="242"/>
        <end position="267"/>
    </location>
</feature>
<accession>A0A6J4MX33</accession>
<keyword evidence="3 5" id="KW-1133">Transmembrane helix</keyword>
<dbReference type="PROSITE" id="PS51257">
    <property type="entry name" value="PROKAR_LIPOPROTEIN"/>
    <property type="match status" value="1"/>
</dbReference>